<evidence type="ECO:0000313" key="2">
    <source>
        <dbReference type="EMBL" id="SUV15182.1"/>
    </source>
</evidence>
<proteinExistence type="predicted"/>
<keyword evidence="1" id="KW-0472">Membrane</keyword>
<comment type="caution">
    <text evidence="2">The sequence shown here is derived from an EMBL/GenBank/DDBJ whole genome shotgun (WGS) entry which is preliminary data.</text>
</comment>
<keyword evidence="1" id="KW-0812">Transmembrane</keyword>
<feature type="transmembrane region" description="Helical" evidence="1">
    <location>
        <begin position="22"/>
        <end position="41"/>
    </location>
</feature>
<evidence type="ECO:0000256" key="1">
    <source>
        <dbReference type="SAM" id="Phobius"/>
    </source>
</evidence>
<evidence type="ECO:0000313" key="3">
    <source>
        <dbReference type="Proteomes" id="UP000255295"/>
    </source>
</evidence>
<dbReference type="AlphaFoldDB" id="A0AAJ5D7M6"/>
<sequence length="44" mass="5358">MEKPPVHSYQSNAWTRLTQSKWFVYILISPLFLVLFAYVIYPFY</sequence>
<dbReference type="Proteomes" id="UP000255295">
    <property type="component" value="Unassembled WGS sequence"/>
</dbReference>
<organism evidence="2 3">
    <name type="scientific">Lysinibacillus sphaericus</name>
    <name type="common">Bacillus sphaericus</name>
    <dbReference type="NCBI Taxonomy" id="1421"/>
    <lineage>
        <taxon>Bacteria</taxon>
        <taxon>Bacillati</taxon>
        <taxon>Bacillota</taxon>
        <taxon>Bacilli</taxon>
        <taxon>Bacillales</taxon>
        <taxon>Bacillaceae</taxon>
        <taxon>Lysinibacillus</taxon>
    </lineage>
</organism>
<gene>
    <name evidence="2" type="ORF">NCTC10338_00218</name>
</gene>
<dbReference type="EMBL" id="UFSZ01000001">
    <property type="protein sequence ID" value="SUV15182.1"/>
    <property type="molecule type" value="Genomic_DNA"/>
</dbReference>
<protein>
    <submittedName>
        <fullName evidence="2">Uncharacterized protein</fullName>
    </submittedName>
</protein>
<name>A0AAJ5D7M6_LYSSH</name>
<keyword evidence="1" id="KW-1133">Transmembrane helix</keyword>
<reference evidence="2 3" key="1">
    <citation type="submission" date="2018-06" db="EMBL/GenBank/DDBJ databases">
        <authorList>
            <consortium name="Pathogen Informatics"/>
            <person name="Doyle S."/>
        </authorList>
    </citation>
    <scope>NUCLEOTIDE SEQUENCE [LARGE SCALE GENOMIC DNA]</scope>
    <source>
        <strain evidence="2 3">NCTC10338</strain>
    </source>
</reference>
<accession>A0AAJ5D7M6</accession>